<protein>
    <submittedName>
        <fullName evidence="1">Uncharacterized protein</fullName>
    </submittedName>
</protein>
<dbReference type="AlphaFoldDB" id="A0AAD9J5A9"/>
<dbReference type="EMBL" id="JAODUP010000648">
    <property type="protein sequence ID" value="KAK2145895.1"/>
    <property type="molecule type" value="Genomic_DNA"/>
</dbReference>
<comment type="caution">
    <text evidence="1">The sequence shown here is derived from an EMBL/GenBank/DDBJ whole genome shotgun (WGS) entry which is preliminary data.</text>
</comment>
<accession>A0AAD9J5A9</accession>
<keyword evidence="2" id="KW-1185">Reference proteome</keyword>
<sequence length="172" mass="19498">MFDYSAASSQAALEYKLYLLNNAMDEDDISTRIRLKSKDSDRFINMRDVYSTNTESKEPFPGRRAGEREERSCVEIAVGVFGVVDGVMGASRRTAVTGCGLIRMQQLFDALAAADYVLKINVIRVGDVDDALDKLKSVDRRRIDEDKRILLDMPIRDAEEFLSRQVCYQLLD</sequence>
<evidence type="ECO:0000313" key="2">
    <source>
        <dbReference type="Proteomes" id="UP001208570"/>
    </source>
</evidence>
<dbReference type="Gene3D" id="3.40.50.2300">
    <property type="match status" value="1"/>
</dbReference>
<dbReference type="Proteomes" id="UP001208570">
    <property type="component" value="Unassembled WGS sequence"/>
</dbReference>
<evidence type="ECO:0000313" key="1">
    <source>
        <dbReference type="EMBL" id="KAK2145895.1"/>
    </source>
</evidence>
<reference evidence="1" key="1">
    <citation type="journal article" date="2023" name="Mol. Biol. Evol.">
        <title>Third-Generation Sequencing Reveals the Adaptive Role of the Epigenome in Three Deep-Sea Polychaetes.</title>
        <authorList>
            <person name="Perez M."/>
            <person name="Aroh O."/>
            <person name="Sun Y."/>
            <person name="Lan Y."/>
            <person name="Juniper S.K."/>
            <person name="Young C.R."/>
            <person name="Angers B."/>
            <person name="Qian P.Y."/>
        </authorList>
    </citation>
    <scope>NUCLEOTIDE SEQUENCE</scope>
    <source>
        <strain evidence="1">P08H-3</strain>
    </source>
</reference>
<proteinExistence type="predicted"/>
<organism evidence="1 2">
    <name type="scientific">Paralvinella palmiformis</name>
    <dbReference type="NCBI Taxonomy" id="53620"/>
    <lineage>
        <taxon>Eukaryota</taxon>
        <taxon>Metazoa</taxon>
        <taxon>Spiralia</taxon>
        <taxon>Lophotrochozoa</taxon>
        <taxon>Annelida</taxon>
        <taxon>Polychaeta</taxon>
        <taxon>Sedentaria</taxon>
        <taxon>Canalipalpata</taxon>
        <taxon>Terebellida</taxon>
        <taxon>Terebelliformia</taxon>
        <taxon>Alvinellidae</taxon>
        <taxon>Paralvinella</taxon>
    </lineage>
</organism>
<gene>
    <name evidence="1" type="ORF">LSH36_648g00038</name>
</gene>
<name>A0AAD9J5A9_9ANNE</name>